<evidence type="ECO:0000313" key="2">
    <source>
        <dbReference type="Proteomes" id="UP000245670"/>
    </source>
</evidence>
<evidence type="ECO:0000313" key="1">
    <source>
        <dbReference type="EMBL" id="PWG06550.1"/>
    </source>
</evidence>
<accession>A0A2U2JDX8</accession>
<proteinExistence type="predicted"/>
<dbReference type="RefSeq" id="WP_109403458.1">
    <property type="nucleotide sequence ID" value="NZ_QFFG01000001.1"/>
</dbReference>
<reference evidence="1 2" key="1">
    <citation type="submission" date="2018-05" db="EMBL/GenBank/DDBJ databases">
        <title>Polaribacter aquimarinus sp. nov., isolated from sediment in a sediment of sea.</title>
        <authorList>
            <person name="Lu D."/>
        </authorList>
    </citation>
    <scope>NUCLEOTIDE SEQUENCE [LARGE SCALE GENOMIC DNA]</scope>
    <source>
        <strain evidence="1 2">ZY113</strain>
    </source>
</reference>
<sequence>MNYKETLFFIGKCLTINYEAHNYKIIENLLKSGNIDWDPVVKVSTNHYVFPALYCNLKRAHFLHYLPKDLVEFMKHITDLNRERNEQIIAQAKEINEILIDHNITPIFLKGTGNLLEGLYEDIAERMVGDIDFLVSDKNYKNTITILESQGYSKDENQIDTTFVNRHYPKIVHKKRIGALEIHFKMVLAPYDDYFNFKTIKSEIKKINSIAVLSFKDQILMTSFNQQINNHGVYLKSISLRGSYDLFLLSKKASTISALKKVSKYFNQLNSFIASTSRLFNNPESLVFERNNESDKFISKQLFFIENTKAYSKNKKNWELYFLYKSRLSIFLKMFYNKENRQYVIDRIFKK</sequence>
<protein>
    <recommendedName>
        <fullName evidence="3">Nucleotidyltransferase</fullName>
    </recommendedName>
</protein>
<dbReference type="OrthoDB" id="1117814at2"/>
<dbReference type="AlphaFoldDB" id="A0A2U2JDX8"/>
<evidence type="ECO:0008006" key="3">
    <source>
        <dbReference type="Google" id="ProtNLM"/>
    </source>
</evidence>
<dbReference type="InterPro" id="IPR039498">
    <property type="entry name" value="NTP_transf_5"/>
</dbReference>
<dbReference type="Proteomes" id="UP000245670">
    <property type="component" value="Unassembled WGS sequence"/>
</dbReference>
<keyword evidence="2" id="KW-1185">Reference proteome</keyword>
<gene>
    <name evidence="1" type="ORF">DIS07_01570</name>
</gene>
<dbReference type="Pfam" id="PF14907">
    <property type="entry name" value="NTP_transf_5"/>
    <property type="match status" value="1"/>
</dbReference>
<dbReference type="EMBL" id="QFFG01000001">
    <property type="protein sequence ID" value="PWG06550.1"/>
    <property type="molecule type" value="Genomic_DNA"/>
</dbReference>
<comment type="caution">
    <text evidence="1">The sequence shown here is derived from an EMBL/GenBank/DDBJ whole genome shotgun (WGS) entry which is preliminary data.</text>
</comment>
<organism evidence="1 2">
    <name type="scientific">Polaribacter aquimarinus</name>
    <dbReference type="NCBI Taxonomy" id="2100726"/>
    <lineage>
        <taxon>Bacteria</taxon>
        <taxon>Pseudomonadati</taxon>
        <taxon>Bacteroidota</taxon>
        <taxon>Flavobacteriia</taxon>
        <taxon>Flavobacteriales</taxon>
        <taxon>Flavobacteriaceae</taxon>
    </lineage>
</organism>
<name>A0A2U2JDX8_9FLAO</name>